<dbReference type="SUPFAM" id="SSF53732">
    <property type="entry name" value="Aconitase iron-sulfur domain"/>
    <property type="match status" value="1"/>
</dbReference>
<evidence type="ECO:0000256" key="3">
    <source>
        <dbReference type="ARBA" id="ARBA00022723"/>
    </source>
</evidence>
<comment type="catalytic activity">
    <reaction evidence="6">
        <text>citrate = D-threo-isocitrate</text>
        <dbReference type="Rhea" id="RHEA:10336"/>
        <dbReference type="ChEBI" id="CHEBI:15562"/>
        <dbReference type="ChEBI" id="CHEBI:16947"/>
        <dbReference type="EC" id="4.2.1.3"/>
    </reaction>
</comment>
<evidence type="ECO:0000313" key="9">
    <source>
        <dbReference type="EMBL" id="MFD2474712.1"/>
    </source>
</evidence>
<dbReference type="Gene3D" id="3.30.499.10">
    <property type="entry name" value="Aconitase, domain 3"/>
    <property type="match status" value="2"/>
</dbReference>
<evidence type="ECO:0000256" key="5">
    <source>
        <dbReference type="ARBA" id="ARBA00023014"/>
    </source>
</evidence>
<dbReference type="RefSeq" id="WP_378314183.1">
    <property type="nucleotide sequence ID" value="NZ_JBHUKS010000040.1"/>
</dbReference>
<dbReference type="EMBL" id="JBHUKS010000040">
    <property type="protein sequence ID" value="MFD2474712.1"/>
    <property type="molecule type" value="Genomic_DNA"/>
</dbReference>
<evidence type="ECO:0000259" key="8">
    <source>
        <dbReference type="Pfam" id="PF00694"/>
    </source>
</evidence>
<dbReference type="NCBIfam" id="NF009520">
    <property type="entry name" value="PRK12881.1"/>
    <property type="match status" value="1"/>
</dbReference>
<keyword evidence="5 6" id="KW-0411">Iron-sulfur</keyword>
<comment type="similarity">
    <text evidence="2 6">Belongs to the aconitase/IPM isomerase family.</text>
</comment>
<keyword evidence="10" id="KW-1185">Reference proteome</keyword>
<dbReference type="CDD" id="cd01580">
    <property type="entry name" value="AcnA_IRP_Swivel"/>
    <property type="match status" value="1"/>
</dbReference>
<dbReference type="InterPro" id="IPR015928">
    <property type="entry name" value="Aconitase/3IPM_dehydase_swvl"/>
</dbReference>
<dbReference type="Proteomes" id="UP001597483">
    <property type="component" value="Unassembled WGS sequence"/>
</dbReference>
<accession>A0ABW5HNI1</accession>
<evidence type="ECO:0000256" key="6">
    <source>
        <dbReference type="RuleBase" id="RU361275"/>
    </source>
</evidence>
<dbReference type="Gene3D" id="3.20.19.10">
    <property type="entry name" value="Aconitase, domain 4"/>
    <property type="match status" value="1"/>
</dbReference>
<dbReference type="InterPro" id="IPR044137">
    <property type="entry name" value="AcnA_IRP_Swivel"/>
</dbReference>
<keyword evidence="4 6" id="KW-0408">Iron</keyword>
<dbReference type="CDD" id="cd01586">
    <property type="entry name" value="AcnA_IRP"/>
    <property type="match status" value="1"/>
</dbReference>
<proteinExistence type="inferred from homology"/>
<comment type="function">
    <text evidence="6">Catalyzes the isomerization of citrate to isocitrate via cis-aconitate.</text>
</comment>
<dbReference type="InterPro" id="IPR006249">
    <property type="entry name" value="Aconitase/IRP2"/>
</dbReference>
<keyword evidence="6" id="KW-0004">4Fe-4S</keyword>
<dbReference type="InterPro" id="IPR001030">
    <property type="entry name" value="Acoase/IPM_deHydtase_lsu_aba"/>
</dbReference>
<dbReference type="PRINTS" id="PR00415">
    <property type="entry name" value="ACONITASE"/>
</dbReference>
<evidence type="ECO:0000256" key="2">
    <source>
        <dbReference type="ARBA" id="ARBA00007185"/>
    </source>
</evidence>
<evidence type="ECO:0000256" key="4">
    <source>
        <dbReference type="ARBA" id="ARBA00023004"/>
    </source>
</evidence>
<keyword evidence="3" id="KW-0479">Metal-binding</keyword>
<evidence type="ECO:0000259" key="7">
    <source>
        <dbReference type="Pfam" id="PF00330"/>
    </source>
</evidence>
<dbReference type="Pfam" id="PF00694">
    <property type="entry name" value="Aconitase_C"/>
    <property type="match status" value="1"/>
</dbReference>
<dbReference type="NCBIfam" id="TIGR01341">
    <property type="entry name" value="aconitase_1"/>
    <property type="match status" value="1"/>
</dbReference>
<dbReference type="PROSITE" id="PS00450">
    <property type="entry name" value="ACONITASE_1"/>
    <property type="match status" value="1"/>
</dbReference>
<feature type="domain" description="Aconitase/3-isopropylmalate dehydratase large subunit alpha/beta/alpha" evidence="7">
    <location>
        <begin position="76"/>
        <end position="599"/>
    </location>
</feature>
<dbReference type="EC" id="4.2.1.3" evidence="6"/>
<dbReference type="Pfam" id="PF00330">
    <property type="entry name" value="Aconitase"/>
    <property type="match status" value="1"/>
</dbReference>
<dbReference type="GO" id="GO:0003994">
    <property type="term" value="F:aconitate hydratase activity"/>
    <property type="evidence" value="ECO:0007669"/>
    <property type="project" value="UniProtKB-EC"/>
</dbReference>
<organism evidence="9 10">
    <name type="scientific">Amycolatopsis silviterrae</name>
    <dbReference type="NCBI Taxonomy" id="1656914"/>
    <lineage>
        <taxon>Bacteria</taxon>
        <taxon>Bacillati</taxon>
        <taxon>Actinomycetota</taxon>
        <taxon>Actinomycetes</taxon>
        <taxon>Pseudonocardiales</taxon>
        <taxon>Pseudonocardiaceae</taxon>
        <taxon>Amycolatopsis</taxon>
    </lineage>
</organism>
<dbReference type="NCBIfam" id="NF006757">
    <property type="entry name" value="PRK09277.1"/>
    <property type="match status" value="1"/>
</dbReference>
<dbReference type="Gene3D" id="6.10.190.10">
    <property type="match status" value="1"/>
</dbReference>
<dbReference type="SUPFAM" id="SSF52016">
    <property type="entry name" value="LeuD/IlvD-like"/>
    <property type="match status" value="1"/>
</dbReference>
<sequence length="935" mass="101318">MTAPSKDSFGAKDTLQVEENSYEIFRLDKVEGAARLPYSLKILLENLLRTEDGANITADHIRALGGWDPNADPSIEIQFTPARVIMQDFTGVPCVVDLATMREAVTALGGDPDKVNPLAPAEMVIDHSVIIDVFGRADAFERNVEIEYERNRERYQFLRWGQGAFDEFKVVPPGTGIVHQVNIEHLARTVMARGGQAYPDSCVGTDSHTTMVNGLGVLGWGVGGIEAEAAMLGQPVSMLIPRVVGFKLTGEIPAGVTATDVVLTITEMLRRHGVVGKFVEFYGESVAQVPLANRATIGNMSPEFGSTAAIFPIDDETVRYLKLTGRSAEQVALVEAYAKEQGLWHDPSHEAQYSEYLELDLSTVVPSIAGPKRPQDRIELSDAKSSFRKSVHDYAEDEQPTPHTNVDETVEETFPASDPAALSFADETAVPVQSAANGATGRPSKPVKVSTADRGEFVLDHGAVVIASITSCTNTSNPSVMLGAALLARNAVDKGLSVKPWVKTSMAPGSQVVTDYYNKAGLWPYLEKLGYHLVGYGCTTCIGNSGPLSDEISAAIQENDLTAVSVLSGNRNFEGRINPDVKMNYLASPPLVIAYALAGTMDFDFATQPLGQDTDGNDVFLKDIWPSPQEIQETIDSAITQEMFTKDYADVFDGGERWKSLPTPTGKTFEWDGESTYVRKPPYFDGMTAEPAPVQDIAGARVLAKLGDSVTTDHISPAGAIKADTPAGRYLTEHGIERKDFNSYGSRRGNHEVMIRGTFANIRLRNQLLDDVQGGYTRDFTVEGAPQAFIYDAAQNYAAAGTPLVVLGGKEYGSGSSRDWAAKGTSLLGVRAVITESFERIHRSNLIGMGVIPLQFPEGESASSLKLDGTETFDIKGITKLNEGETPRTVHVTATKQDGTKVEFDAVVRIDTPGEADYYRNGGILQYVLRKMTQS</sequence>
<dbReference type="InterPro" id="IPR015931">
    <property type="entry name" value="Acnase/IPM_dHydase_lsu_aba_1/3"/>
</dbReference>
<feature type="domain" description="Aconitase A/isopropylmalate dehydratase small subunit swivel" evidence="8">
    <location>
        <begin position="729"/>
        <end position="858"/>
    </location>
</feature>
<dbReference type="PROSITE" id="PS01244">
    <property type="entry name" value="ACONITASE_2"/>
    <property type="match status" value="1"/>
</dbReference>
<comment type="caution">
    <text evidence="9">The sequence shown here is derived from an EMBL/GenBank/DDBJ whole genome shotgun (WGS) entry which is preliminary data.</text>
</comment>
<name>A0ABW5HNI1_9PSEU</name>
<dbReference type="PANTHER" id="PTHR11670">
    <property type="entry name" value="ACONITASE/IRON-RESPONSIVE ELEMENT FAMILY MEMBER"/>
    <property type="match status" value="1"/>
</dbReference>
<keyword evidence="6 9" id="KW-0456">Lyase</keyword>
<gene>
    <name evidence="9" type="primary">acnA</name>
    <name evidence="9" type="ORF">ACFSVL_45390</name>
</gene>
<reference evidence="10" key="1">
    <citation type="journal article" date="2019" name="Int. J. Syst. Evol. Microbiol.">
        <title>The Global Catalogue of Microorganisms (GCM) 10K type strain sequencing project: providing services to taxonomists for standard genome sequencing and annotation.</title>
        <authorList>
            <consortium name="The Broad Institute Genomics Platform"/>
            <consortium name="The Broad Institute Genome Sequencing Center for Infectious Disease"/>
            <person name="Wu L."/>
            <person name="Ma J."/>
        </authorList>
    </citation>
    <scope>NUCLEOTIDE SEQUENCE [LARGE SCALE GENOMIC DNA]</scope>
    <source>
        <strain evidence="10">CGMCC 4.7641</strain>
    </source>
</reference>
<dbReference type="InterPro" id="IPR036008">
    <property type="entry name" value="Aconitase_4Fe-4S_dom"/>
</dbReference>
<protein>
    <recommendedName>
        <fullName evidence="6">Aconitate hydratase</fullName>
        <shortName evidence="6">Aconitase</shortName>
        <ecNumber evidence="6">4.2.1.3</ecNumber>
    </recommendedName>
</protein>
<dbReference type="InterPro" id="IPR000573">
    <property type="entry name" value="AconitaseA/IPMdHydase_ssu_swvl"/>
</dbReference>
<comment type="cofactor">
    <cofactor evidence="1">
        <name>[4Fe-4S] cluster</name>
        <dbReference type="ChEBI" id="CHEBI:49883"/>
    </cofactor>
</comment>
<evidence type="ECO:0000313" key="10">
    <source>
        <dbReference type="Proteomes" id="UP001597483"/>
    </source>
</evidence>
<dbReference type="InterPro" id="IPR018136">
    <property type="entry name" value="Aconitase_4Fe-4S_BS"/>
</dbReference>
<evidence type="ECO:0000256" key="1">
    <source>
        <dbReference type="ARBA" id="ARBA00001966"/>
    </source>
</evidence>